<name>A0ABW2CQY7_9ACTN</name>
<evidence type="ECO:0000313" key="2">
    <source>
        <dbReference type="Proteomes" id="UP001596380"/>
    </source>
</evidence>
<protein>
    <submittedName>
        <fullName evidence="1">Uncharacterized protein</fullName>
    </submittedName>
</protein>
<proteinExistence type="predicted"/>
<gene>
    <name evidence="1" type="ORF">ACFQKB_26705</name>
</gene>
<accession>A0ABW2CQY7</accession>
<reference evidence="2" key="1">
    <citation type="journal article" date="2019" name="Int. J. Syst. Evol. Microbiol.">
        <title>The Global Catalogue of Microorganisms (GCM) 10K type strain sequencing project: providing services to taxonomists for standard genome sequencing and annotation.</title>
        <authorList>
            <consortium name="The Broad Institute Genomics Platform"/>
            <consortium name="The Broad Institute Genome Sequencing Center for Infectious Disease"/>
            <person name="Wu L."/>
            <person name="Ma J."/>
        </authorList>
    </citation>
    <scope>NUCLEOTIDE SEQUENCE [LARGE SCALE GENOMIC DNA]</scope>
    <source>
        <strain evidence="2">JCM 3369</strain>
    </source>
</reference>
<sequence length="85" mass="9436">MKTAVAASPAHFRVWVLTFSEHLAGERAREEWEEFSTCLDKATADLIAKRAVMTTEVRECDGRGCSFTAPLVPVDEVTVLDDHVN</sequence>
<evidence type="ECO:0000313" key="1">
    <source>
        <dbReference type="EMBL" id="MFC6883376.1"/>
    </source>
</evidence>
<organism evidence="1 2">
    <name type="scientific">Actinomadura yumaensis</name>
    <dbReference type="NCBI Taxonomy" id="111807"/>
    <lineage>
        <taxon>Bacteria</taxon>
        <taxon>Bacillati</taxon>
        <taxon>Actinomycetota</taxon>
        <taxon>Actinomycetes</taxon>
        <taxon>Streptosporangiales</taxon>
        <taxon>Thermomonosporaceae</taxon>
        <taxon>Actinomadura</taxon>
    </lineage>
</organism>
<dbReference type="RefSeq" id="WP_378050181.1">
    <property type="nucleotide sequence ID" value="NZ_JBHSXE010000002.1"/>
</dbReference>
<dbReference type="EMBL" id="JBHSXS010000019">
    <property type="protein sequence ID" value="MFC6883376.1"/>
    <property type="molecule type" value="Genomic_DNA"/>
</dbReference>
<dbReference type="Proteomes" id="UP001596380">
    <property type="component" value="Unassembled WGS sequence"/>
</dbReference>
<comment type="caution">
    <text evidence="1">The sequence shown here is derived from an EMBL/GenBank/DDBJ whole genome shotgun (WGS) entry which is preliminary data.</text>
</comment>
<keyword evidence="2" id="KW-1185">Reference proteome</keyword>